<evidence type="ECO:0000313" key="10">
    <source>
        <dbReference type="Proteomes" id="UP000008281"/>
    </source>
</evidence>
<feature type="region of interest" description="Disordered" evidence="7">
    <location>
        <begin position="597"/>
        <end position="741"/>
    </location>
</feature>
<dbReference type="GO" id="GO:0042575">
    <property type="term" value="C:DNA polymerase complex"/>
    <property type="evidence" value="ECO:0007669"/>
    <property type="project" value="UniProtKB-ARBA"/>
</dbReference>
<feature type="region of interest" description="Disordered" evidence="7">
    <location>
        <begin position="1"/>
        <end position="38"/>
    </location>
</feature>
<feature type="region of interest" description="Disordered" evidence="7">
    <location>
        <begin position="2279"/>
        <end position="2313"/>
    </location>
</feature>
<keyword evidence="5" id="KW-0378">Hydrolase</keyword>
<dbReference type="HOGENOM" id="CLU_227039_0_0_1"/>
<dbReference type="Gene3D" id="3.30.70.270">
    <property type="match status" value="1"/>
</dbReference>
<feature type="compositionally biased region" description="Low complexity" evidence="7">
    <location>
        <begin position="652"/>
        <end position="662"/>
    </location>
</feature>
<name>E3MMJ5_CAERE</name>
<dbReference type="GO" id="GO:0015074">
    <property type="term" value="P:DNA integration"/>
    <property type="evidence" value="ECO:0007669"/>
    <property type="project" value="InterPro"/>
</dbReference>
<evidence type="ECO:0000256" key="3">
    <source>
        <dbReference type="ARBA" id="ARBA00022722"/>
    </source>
</evidence>
<feature type="region of interest" description="Disordered" evidence="7">
    <location>
        <begin position="2735"/>
        <end position="2756"/>
    </location>
</feature>
<feature type="compositionally biased region" description="Basic and acidic residues" evidence="7">
    <location>
        <begin position="355"/>
        <end position="365"/>
    </location>
</feature>
<dbReference type="GO" id="GO:0004519">
    <property type="term" value="F:endonuclease activity"/>
    <property type="evidence" value="ECO:0007669"/>
    <property type="project" value="UniProtKB-KW"/>
</dbReference>
<sequence>MSGTGQPNPPRNDPSSSSGGTAATNNVMQRQPSENFKKAQVNVKNAITRASSAGLKTSEDAQPFIDSPVDHDALELETIDKLRKKLIVIAGMIETDTHFFESIKNSSEILSSKERNGLREVAKAHLDLKPRTITLPIVKKTIKELQAVLEKQNYHIEAVSSTDAADISEIVANSPVDDEEQYVDNTIAQLNSINNHVAPSSQDEDNENRNNAQHHSSVGFANSGGTQVPPVVPPVISSNTGNHEASSMLLGTVPNSASSGLPISCPVCRGNHDLFDCESPKLTAYCARNGLCVLCMSSDHLSRQCQIREAGLSPIPSGAINEMHPENGGRFITSCKPIVASTPRNHVQSNFHSLSDSERKEHSGPDRTLAPRTQNEVSSEEETDDACRATERGRKMKSSNKGLSYYDLEAILPKFSGDALRYKKFISMFEKLGVENPRISDEMRLAILEKKLVGDAKRFYVDLSIPAQAIEATLAGLRTAFEGDTSGVTEALKRFRELTFHETDLKRSSRQLQEGKSLVLRLRDLGEDVDSPAFVRNLMEKLPVPVMNFIKPLFINGAQPTTTEILDKYDSYHKDLAFFDRFKPAAASERLKEIPDESVMTVSASSNKSKSSKGNSNSGVSTRTDSSANSSSKKPKVRNNDPPTSNRDGKSKNASKNSKSNNVDNGSSGEAGTGHFGAQTNAHQGNMTPRSYGFAAFGNPPPQTPTGAPKAGNYQGGHPTSTPSTDKPKPRIPGMRGQPGEKLEPCYKLGRGYDERFIHHTFPRDSEIASKCCFICGPGHSILQCALSSYEVRQYFRTTGSCHNCAQQTHRTEDCKNFSTCAYCQGVDSGPSLARIPTVASPATAPLERPSGPDSDKYPLLCRSLPLFLDRLTQESLYNASLVEDCGEISKLPFVALRTTDGHKVLALVDSGASLSVLSHESAERFGLDILATKTLTISGYSKTTTEQSNIYQISFHTDGKPFSMLIAGAPRLPKTKFVCPRLNAADISYLRDKKIDPHRLSADSSFNGQFIDMILGNDLLSRLLGTSKRLLLPSERFVELTKFAPIIFPPPRSSLPPSDSISDEIDAFHCESFIGSLMTPADSKDPVDRLHTEISQLWNLENVGIEEPGPIEGKKTEIKDLVAEFEKNIRYTEEGYLLVSLPWNGKQSRLASNRGVAGKRLEQLILSLKRKKNLMQDYDDILKKQLASGIIEMVTPEMDNDTDPLYYIPHRVVVKESSLTTKLRIVLDASSKKGGELSLNDCLDPGPSMLVDLFDILIRSRLSDYLVVGDIEKAFHQVRLVPEDRNCTRFIWLKDITKPPVKGNIVEFRFTRIPFGMTCSPFLLAATIDHYLNAMTDGIAERIRQNIYVDNVMLTSNNKAEIQDLRIDSKKAFNSMNMCLREYITNSQDEMAKFPRDEITSETTVKLLGYHWDSVKDTYTVKLATLLETHPTKRQVASRMAETFDPLGVLAPLFVSFKLLMRDLWSDGIDWKSKVPRSLLNQWEAIRKQFSESSITIPRMLRPSGPFKKSHLLVFSDASKDTYACAVYILYEYDDKPPKVGLLTAKSKIKPSASKTLTIPRLELLAIEIGTRIAMSVVTAMTSERPSSVRFFSDATVALYWILRNEQKKCWVSNRVKAINEACDRLQSLEIPSTFHHCPTDQNPADIATRGMGSEELKNCSLWFRGPDFLTNPPSTWPCRLEGNVNCPSDFRELISSEIIAARKKSDKNSTEKSVNPTEQSVDCSAEKSADIVEKSTDQPEFNALTEALRGMCLLTQCNEQYVSFVPFERSNSLARVVTYTHSTLNCLLKLFKRHVWKSPIMTEFINAKLSSCTPDMGVHTRAIARRLVFIEHYKESASSGQEFPSKLDPILGVDGLWRAHRRVPSPVLESETYKLILVHKKHRLARLLVMETHLKNVHLPATYLVAALRTRYWIQADKQLADSVIRSCVPCQKVNNKPFEYPFTRTLPRFRTTPSTPFQHVGLDYGGPLNYRLDDGSSIGKAYFLVYTCLVTRATHLELIPDGTTEMYLHGLRNVFSRRGVPTSIYSDNARTFTLGAKILTDDVNQYVPSTSFTSFLALHAIDFRYITPLAPWQGGIYERIVGIVKHQLRKEIGKTLEVFFVLSHVITRVESMLNSRPLTPNPRDLDDLPALRPVDFLLPTVLIDLPTERDGLNHGEEFDPSRNPSLTERRTLDHLAGLDEVLERLWDIWSGAYLAYLKENTYPEKRTTTLQPRVGQLVFIYTEKLARHNWPLGIIETLIYSKTGEIRSATVRCKGKIYERPVNHLIPLEVSSSDDVPALEPVQSGHDSQAPPDPPRIATFPIHSKNRKPNTLKTSVEGKRLLKVQSCSEKLDVADPKKIPDVGVCRSGTPTEGIGLKSNGTEPKLVPLCPTLDACRSGAPKERMVPPAPDSDACRSDTSGEGSWREVPSLVACRSGAPKGRIVPPAPDSDSSEEGSWREVPTLDACRSGASKIRIGLKSSGLEQLPDSGSPRNANSLAFYGTPRSGTARTTESATDMDACRSGAPRKRRRLQSPEYVSIPESGPPRIANSLAFDGKPRSGTAVFSDSGSVMDVGRSGTSKGRIVPPAPDSDACRSGASGKGSWWEVPNLVASRSGASKAKVPPRAPDSDVCRSDTSGKGSIRRVPNLDANRHASNNDSAKMYSNPKAPRQRAPVNMDDWTESSGSTISHDDDGSTGIGNQCPGISYPMLSSRPDTVDHAKARLPSHRVRPFQPRKAKANLACYACITQEAGTQTPRSVVSPLVPESGPCHTPN</sequence>
<dbReference type="GO" id="GO:0003676">
    <property type="term" value="F:nucleic acid binding"/>
    <property type="evidence" value="ECO:0007669"/>
    <property type="project" value="InterPro"/>
</dbReference>
<dbReference type="GO" id="GO:0004190">
    <property type="term" value="F:aspartic-type endopeptidase activity"/>
    <property type="evidence" value="ECO:0007669"/>
    <property type="project" value="InterPro"/>
</dbReference>
<dbReference type="STRING" id="31234.E3MMJ5"/>
<organism evidence="10">
    <name type="scientific">Caenorhabditis remanei</name>
    <name type="common">Caenorhabditis vulgaris</name>
    <dbReference type="NCBI Taxonomy" id="31234"/>
    <lineage>
        <taxon>Eukaryota</taxon>
        <taxon>Metazoa</taxon>
        <taxon>Ecdysozoa</taxon>
        <taxon>Nematoda</taxon>
        <taxon>Chromadorea</taxon>
        <taxon>Rhabditida</taxon>
        <taxon>Rhabditina</taxon>
        <taxon>Rhabditomorpha</taxon>
        <taxon>Rhabditoidea</taxon>
        <taxon>Rhabditidae</taxon>
        <taxon>Peloderinae</taxon>
        <taxon>Caenorhabditis</taxon>
    </lineage>
</organism>
<feature type="compositionally biased region" description="Polar residues" evidence="7">
    <location>
        <begin position="209"/>
        <end position="226"/>
    </location>
</feature>
<dbReference type="EMBL" id="DS268457">
    <property type="protein sequence ID" value="EFP04959.1"/>
    <property type="molecule type" value="Genomic_DNA"/>
</dbReference>
<evidence type="ECO:0000256" key="7">
    <source>
        <dbReference type="SAM" id="MobiDB-lite"/>
    </source>
</evidence>
<dbReference type="InterPro" id="IPR043502">
    <property type="entry name" value="DNA/RNA_pol_sf"/>
</dbReference>
<dbReference type="SUPFAM" id="SSF56672">
    <property type="entry name" value="DNA/RNA polymerases"/>
    <property type="match status" value="1"/>
</dbReference>
<feature type="compositionally biased region" description="Low complexity" evidence="7">
    <location>
        <begin position="602"/>
        <end position="632"/>
    </location>
</feature>
<feature type="region of interest" description="Disordered" evidence="7">
    <location>
        <begin position="196"/>
        <end position="240"/>
    </location>
</feature>
<dbReference type="Pfam" id="PF18701">
    <property type="entry name" value="DUF5641"/>
    <property type="match status" value="1"/>
</dbReference>
<feature type="region of interest" description="Disordered" evidence="7">
    <location>
        <begin position="2382"/>
        <end position="2445"/>
    </location>
</feature>
<gene>
    <name evidence="9" type="ORF">CRE_03303</name>
</gene>
<dbReference type="InterPro" id="IPR001969">
    <property type="entry name" value="Aspartic_peptidase_AS"/>
</dbReference>
<dbReference type="InterPro" id="IPR040676">
    <property type="entry name" value="DUF5641"/>
</dbReference>
<evidence type="ECO:0000259" key="8">
    <source>
        <dbReference type="PROSITE" id="PS50994"/>
    </source>
</evidence>
<keyword evidence="3" id="KW-0540">Nuclease</keyword>
<dbReference type="CDD" id="cd00303">
    <property type="entry name" value="retropepsin_like"/>
    <property type="match status" value="1"/>
</dbReference>
<dbReference type="PROSITE" id="PS50994">
    <property type="entry name" value="INTEGRASE"/>
    <property type="match status" value="1"/>
</dbReference>
<reference evidence="9" key="1">
    <citation type="submission" date="2007-07" db="EMBL/GenBank/DDBJ databases">
        <title>PCAP assembly of the Caenorhabditis remanei genome.</title>
        <authorList>
            <consortium name="The Caenorhabditis remanei Sequencing Consortium"/>
            <person name="Wilson R.K."/>
        </authorList>
    </citation>
    <scope>NUCLEOTIDE SEQUENCE [LARGE SCALE GENOMIC DNA]</scope>
    <source>
        <strain evidence="9">PB4641</strain>
    </source>
</reference>
<dbReference type="PROSITE" id="PS00141">
    <property type="entry name" value="ASP_PROTEASE"/>
    <property type="match status" value="1"/>
</dbReference>
<dbReference type="Gene3D" id="2.40.70.10">
    <property type="entry name" value="Acid Proteases"/>
    <property type="match status" value="1"/>
</dbReference>
<dbReference type="Gene3D" id="3.30.420.10">
    <property type="entry name" value="Ribonuclease H-like superfamily/Ribonuclease H"/>
    <property type="match status" value="1"/>
</dbReference>
<dbReference type="OrthoDB" id="5920214at2759"/>
<evidence type="ECO:0000256" key="4">
    <source>
        <dbReference type="ARBA" id="ARBA00022759"/>
    </source>
</evidence>
<dbReference type="GO" id="GO:0003964">
    <property type="term" value="F:RNA-directed DNA polymerase activity"/>
    <property type="evidence" value="ECO:0007669"/>
    <property type="project" value="UniProtKB-KW"/>
</dbReference>
<keyword evidence="4" id="KW-0255">Endonuclease</keyword>
<feature type="compositionally biased region" description="Polar residues" evidence="7">
    <location>
        <begin position="678"/>
        <end position="689"/>
    </location>
</feature>
<proteinExistence type="predicted"/>
<dbReference type="InterPro" id="IPR012337">
    <property type="entry name" value="RNaseH-like_sf"/>
</dbReference>
<dbReference type="InterPro" id="IPR021109">
    <property type="entry name" value="Peptidase_aspartic_dom_sf"/>
</dbReference>
<dbReference type="Pfam" id="PF00078">
    <property type="entry name" value="RVT_1"/>
    <property type="match status" value="1"/>
</dbReference>
<dbReference type="Pfam" id="PF05380">
    <property type="entry name" value="Peptidase_A17"/>
    <property type="match status" value="1"/>
</dbReference>
<evidence type="ECO:0000256" key="2">
    <source>
        <dbReference type="ARBA" id="ARBA00022695"/>
    </source>
</evidence>
<feature type="domain" description="Integrase catalytic" evidence="8">
    <location>
        <begin position="1955"/>
        <end position="2144"/>
    </location>
</feature>
<feature type="compositionally biased region" description="Polar residues" evidence="7">
    <location>
        <begin position="19"/>
        <end position="34"/>
    </location>
</feature>
<dbReference type="Gene3D" id="3.10.10.10">
    <property type="entry name" value="HIV Type 1 Reverse Transcriptase, subunit A, domain 1"/>
    <property type="match status" value="1"/>
</dbReference>
<dbReference type="InParanoid" id="E3MMJ5"/>
<feature type="compositionally biased region" description="Polar residues" evidence="7">
    <location>
        <begin position="2487"/>
        <end position="2497"/>
    </location>
</feature>
<keyword evidence="6" id="KW-0695">RNA-directed DNA polymerase</keyword>
<protein>
    <recommendedName>
        <fullName evidence="8">Integrase catalytic domain-containing protein</fullName>
    </recommendedName>
</protein>
<feature type="region of interest" description="Disordered" evidence="7">
    <location>
        <begin position="2464"/>
        <end position="2695"/>
    </location>
</feature>
<keyword evidence="1" id="KW-0808">Transferase</keyword>
<evidence type="ECO:0000256" key="6">
    <source>
        <dbReference type="ARBA" id="ARBA00022918"/>
    </source>
</evidence>
<dbReference type="PANTHER" id="PTHR47331">
    <property type="entry name" value="PHD-TYPE DOMAIN-CONTAINING PROTEIN"/>
    <property type="match status" value="1"/>
</dbReference>
<dbReference type="Proteomes" id="UP000008281">
    <property type="component" value="Unassembled WGS sequence"/>
</dbReference>
<feature type="region of interest" description="Disordered" evidence="7">
    <location>
        <begin position="348"/>
        <end position="395"/>
    </location>
</feature>
<evidence type="ECO:0000256" key="1">
    <source>
        <dbReference type="ARBA" id="ARBA00022679"/>
    </source>
</evidence>
<keyword evidence="2" id="KW-0548">Nucleotidyltransferase</keyword>
<dbReference type="InterPro" id="IPR043128">
    <property type="entry name" value="Rev_trsase/Diguanyl_cyclase"/>
</dbReference>
<dbReference type="eggNOG" id="KOG0017">
    <property type="taxonomic scope" value="Eukaryota"/>
</dbReference>
<evidence type="ECO:0000256" key="5">
    <source>
        <dbReference type="ARBA" id="ARBA00022801"/>
    </source>
</evidence>
<dbReference type="InterPro" id="IPR000477">
    <property type="entry name" value="RT_dom"/>
</dbReference>
<evidence type="ECO:0000313" key="9">
    <source>
        <dbReference type="EMBL" id="EFP04959.1"/>
    </source>
</evidence>
<dbReference type="InterPro" id="IPR001584">
    <property type="entry name" value="Integrase_cat-core"/>
</dbReference>
<keyword evidence="10" id="KW-1185">Reference proteome</keyword>
<dbReference type="GO" id="GO:0006508">
    <property type="term" value="P:proteolysis"/>
    <property type="evidence" value="ECO:0007669"/>
    <property type="project" value="InterPro"/>
</dbReference>
<dbReference type="InterPro" id="IPR008042">
    <property type="entry name" value="Retrotrans_Pao"/>
</dbReference>
<dbReference type="SUPFAM" id="SSF50630">
    <property type="entry name" value="Acid proteases"/>
    <property type="match status" value="1"/>
</dbReference>
<dbReference type="SUPFAM" id="SSF53098">
    <property type="entry name" value="Ribonuclease H-like"/>
    <property type="match status" value="1"/>
</dbReference>
<accession>E3MMJ5</accession>
<dbReference type="InterPro" id="IPR036397">
    <property type="entry name" value="RNaseH_sf"/>
</dbReference>
<dbReference type="PANTHER" id="PTHR47331:SF1">
    <property type="entry name" value="GAG-LIKE PROTEIN"/>
    <property type="match status" value="1"/>
</dbReference>